<evidence type="ECO:0000256" key="2">
    <source>
        <dbReference type="SAM" id="MobiDB-lite"/>
    </source>
</evidence>
<gene>
    <name evidence="4" type="ORF">GSOID_T00002560001</name>
</gene>
<dbReference type="OrthoDB" id="428774at2759"/>
<dbReference type="GO" id="GO:0005509">
    <property type="term" value="F:calcium ion binding"/>
    <property type="evidence" value="ECO:0007669"/>
    <property type="project" value="InterPro"/>
</dbReference>
<dbReference type="AlphaFoldDB" id="E4X5N7"/>
<evidence type="ECO:0000256" key="1">
    <source>
        <dbReference type="ARBA" id="ARBA00022837"/>
    </source>
</evidence>
<dbReference type="CDD" id="cd00051">
    <property type="entry name" value="EFh"/>
    <property type="match status" value="1"/>
</dbReference>
<evidence type="ECO:0000313" key="5">
    <source>
        <dbReference type="Proteomes" id="UP000001307"/>
    </source>
</evidence>
<dbReference type="Proteomes" id="UP000001307">
    <property type="component" value="Unassembled WGS sequence"/>
</dbReference>
<evidence type="ECO:0000313" key="4">
    <source>
        <dbReference type="EMBL" id="CBY07575.1"/>
    </source>
</evidence>
<organism evidence="4">
    <name type="scientific">Oikopleura dioica</name>
    <name type="common">Tunicate</name>
    <dbReference type="NCBI Taxonomy" id="34765"/>
    <lineage>
        <taxon>Eukaryota</taxon>
        <taxon>Metazoa</taxon>
        <taxon>Chordata</taxon>
        <taxon>Tunicata</taxon>
        <taxon>Appendicularia</taxon>
        <taxon>Copelata</taxon>
        <taxon>Oikopleuridae</taxon>
        <taxon>Oikopleura</taxon>
    </lineage>
</organism>
<feature type="compositionally biased region" description="Low complexity" evidence="2">
    <location>
        <begin position="429"/>
        <end position="439"/>
    </location>
</feature>
<feature type="compositionally biased region" description="Basic and acidic residues" evidence="2">
    <location>
        <begin position="443"/>
        <end position="463"/>
    </location>
</feature>
<dbReference type="InterPro" id="IPR018247">
    <property type="entry name" value="EF_Hand_1_Ca_BS"/>
</dbReference>
<dbReference type="SMART" id="SM00054">
    <property type="entry name" value="EFh"/>
    <property type="match status" value="2"/>
</dbReference>
<feature type="compositionally biased region" description="Basic and acidic residues" evidence="2">
    <location>
        <begin position="600"/>
        <end position="609"/>
    </location>
</feature>
<dbReference type="InParanoid" id="E4X5N7"/>
<feature type="domain" description="EF-hand" evidence="3">
    <location>
        <begin position="10"/>
        <end position="36"/>
    </location>
</feature>
<dbReference type="Gene3D" id="1.10.238.10">
    <property type="entry name" value="EF-hand"/>
    <property type="match status" value="1"/>
</dbReference>
<protein>
    <recommendedName>
        <fullName evidence="3">EF-hand domain-containing protein</fullName>
    </recommendedName>
</protein>
<dbReference type="PROSITE" id="PS50222">
    <property type="entry name" value="EF_HAND_2"/>
    <property type="match status" value="2"/>
</dbReference>
<feature type="compositionally biased region" description="Pro residues" evidence="2">
    <location>
        <begin position="111"/>
        <end position="125"/>
    </location>
</feature>
<keyword evidence="5" id="KW-1185">Reference proteome</keyword>
<feature type="domain" description="EF-hand" evidence="3">
    <location>
        <begin position="41"/>
        <end position="76"/>
    </location>
</feature>
<proteinExistence type="predicted"/>
<evidence type="ECO:0000259" key="3">
    <source>
        <dbReference type="PROSITE" id="PS50222"/>
    </source>
</evidence>
<feature type="region of interest" description="Disordered" evidence="2">
    <location>
        <begin position="102"/>
        <end position="128"/>
    </location>
</feature>
<keyword evidence="1" id="KW-0106">Calcium</keyword>
<dbReference type="EMBL" id="FN653026">
    <property type="protein sequence ID" value="CBY07575.1"/>
    <property type="molecule type" value="Genomic_DNA"/>
</dbReference>
<name>E4X5N7_OIKDI</name>
<dbReference type="PROSITE" id="PS00018">
    <property type="entry name" value="EF_HAND_1"/>
    <property type="match status" value="1"/>
</dbReference>
<dbReference type="SUPFAM" id="SSF47473">
    <property type="entry name" value="EF-hand"/>
    <property type="match status" value="1"/>
</dbReference>
<dbReference type="Pfam" id="PF13499">
    <property type="entry name" value="EF-hand_7"/>
    <property type="match status" value="1"/>
</dbReference>
<sequence length="623" mass="66673">MGIFGIFTYFAKIDKDGSGYLEIDEIEDLAKEIFGDEKTGEVQAYVQRVFKEYDADESGELSYEEARNFIKGIYTFFEKAGNLTQEEKDKLFGIIEECDEAEKENSAQVDLPPPPPPAEPTPVKPAPVENKPVEIKVEIPQVVVPEPSEEVKKILEEGPKLGPNGELLGADGKPLLGPNGELLGADGKPLLGPNGEILGADGKPLLGKFGELLGPDGKSLLGKFGHLLAPPDAKALLGKFNEIRGADGNAILGPSGEILGEDGCALLGEIGELLGPDGQPLLGKFGQILGPGGVSLLGPNQEILAPGAVALLGQFQHILGKDGVAILGEFGQILDASGKSRLGEYSQLLGPDGKSLLGKFGELIGADGKSLLGPNGELIGADGRPILGPNGELLGPDGKGLRGPNGELLGPGGKPIVLKKIVTPKVEASVSSAAPRAASQTISKKEKTTKSETKEELQTPKKLSNEFLHEEVIEPITTNTTSTNLDKVYKAGGSLRTDKPDPFAKKEDHGFDYSTQANAMQAQVDKRKMMEKMKKEKLAALKANRPTGHDGWIEELQIYLPKPTACELPDECPKETKFFRDPISRQWISVRQIAPDFVRKERPGDEKPTAETFLKPCESKPEI</sequence>
<dbReference type="InterPro" id="IPR011992">
    <property type="entry name" value="EF-hand-dom_pair"/>
</dbReference>
<dbReference type="InterPro" id="IPR002048">
    <property type="entry name" value="EF_hand_dom"/>
</dbReference>
<feature type="region of interest" description="Disordered" evidence="2">
    <location>
        <begin position="600"/>
        <end position="623"/>
    </location>
</feature>
<feature type="region of interest" description="Disordered" evidence="2">
    <location>
        <begin position="429"/>
        <end position="463"/>
    </location>
</feature>
<reference evidence="4" key="1">
    <citation type="journal article" date="2010" name="Science">
        <title>Plasticity of animal genome architecture unmasked by rapid evolution of a pelagic tunicate.</title>
        <authorList>
            <person name="Denoeud F."/>
            <person name="Henriet S."/>
            <person name="Mungpakdee S."/>
            <person name="Aury J.M."/>
            <person name="Da Silva C."/>
            <person name="Brinkmann H."/>
            <person name="Mikhaleva J."/>
            <person name="Olsen L.C."/>
            <person name="Jubin C."/>
            <person name="Canestro C."/>
            <person name="Bouquet J.M."/>
            <person name="Danks G."/>
            <person name="Poulain J."/>
            <person name="Campsteijn C."/>
            <person name="Adamski M."/>
            <person name="Cross I."/>
            <person name="Yadetie F."/>
            <person name="Muffato M."/>
            <person name="Louis A."/>
            <person name="Butcher S."/>
            <person name="Tsagkogeorga G."/>
            <person name="Konrad A."/>
            <person name="Singh S."/>
            <person name="Jensen M.F."/>
            <person name="Cong E.H."/>
            <person name="Eikeseth-Otteraa H."/>
            <person name="Noel B."/>
            <person name="Anthouard V."/>
            <person name="Porcel B.M."/>
            <person name="Kachouri-Lafond R."/>
            <person name="Nishino A."/>
            <person name="Ugolini M."/>
            <person name="Chourrout P."/>
            <person name="Nishida H."/>
            <person name="Aasland R."/>
            <person name="Huzurbazar S."/>
            <person name="Westhof E."/>
            <person name="Delsuc F."/>
            <person name="Lehrach H."/>
            <person name="Reinhardt R."/>
            <person name="Weissenbach J."/>
            <person name="Roy S.W."/>
            <person name="Artiguenave F."/>
            <person name="Postlethwait J.H."/>
            <person name="Manak J.R."/>
            <person name="Thompson E.M."/>
            <person name="Jaillon O."/>
            <person name="Du Pasquier L."/>
            <person name="Boudinot P."/>
            <person name="Liberles D.A."/>
            <person name="Volff J.N."/>
            <person name="Philippe H."/>
            <person name="Lenhard B."/>
            <person name="Roest Crollius H."/>
            <person name="Wincker P."/>
            <person name="Chourrout D."/>
        </authorList>
    </citation>
    <scope>NUCLEOTIDE SEQUENCE [LARGE SCALE GENOMIC DNA]</scope>
</reference>
<accession>E4X5N7</accession>